<name>S8EBQ6_FOMSC</name>
<feature type="compositionally biased region" description="Low complexity" evidence="1">
    <location>
        <begin position="1"/>
        <end position="14"/>
    </location>
</feature>
<feature type="compositionally biased region" description="Basic and acidic residues" evidence="1">
    <location>
        <begin position="22"/>
        <end position="38"/>
    </location>
</feature>
<evidence type="ECO:0000259" key="2">
    <source>
        <dbReference type="PROSITE" id="PS50097"/>
    </source>
</evidence>
<gene>
    <name evidence="3" type="ORF">FOMPIDRAFT_1059356</name>
</gene>
<accession>S8EBQ6</accession>
<proteinExistence type="predicted"/>
<dbReference type="STRING" id="743788.S8EBQ6"/>
<evidence type="ECO:0000313" key="4">
    <source>
        <dbReference type="Proteomes" id="UP000015241"/>
    </source>
</evidence>
<dbReference type="OrthoDB" id="3036049at2759"/>
<dbReference type="HOGENOM" id="CLU_033082_3_0_1"/>
<dbReference type="Proteomes" id="UP000015241">
    <property type="component" value="Unassembled WGS sequence"/>
</dbReference>
<keyword evidence="4" id="KW-1185">Reference proteome</keyword>
<sequence>MGPDSSLDPPSCSDRPSRKRPRTESESDDRDNSDKSTWSRDEQFWLTDGNIIIVAQDVGFRTYKGWLAVQSEVFRDMFSIAQPATADLKQADVSEGCPVVHVTDTAAEIRSLLSVLFSGRNYMRRQKLSFADIANCTRLAHKYVIQDLLEDSLEDLKQYFPETFDLWDKRLHCNPRTRAIEAVNLARITGTTSIIPAALYSCAQLNGSRLLKGCVREDGVVETLSTEDLSRCIDAKQDLSARTTRLICQLFDTVENSLCRAFERRCNASIAGVKAFLLKSERGLQGGTFPALGSWKTYISEHDSKIYSRVTHPICSSCITVLCRRETDLRTQVWSELPKLLCLDDDDASSGTEGEKDEDEDEDSSEEE</sequence>
<dbReference type="Gene3D" id="3.30.710.10">
    <property type="entry name" value="Potassium Channel Kv1.1, Chain A"/>
    <property type="match status" value="1"/>
</dbReference>
<feature type="domain" description="BTB" evidence="2">
    <location>
        <begin position="49"/>
        <end position="125"/>
    </location>
</feature>
<feature type="region of interest" description="Disordered" evidence="1">
    <location>
        <begin position="1"/>
        <end position="38"/>
    </location>
</feature>
<protein>
    <recommendedName>
        <fullName evidence="2">BTB domain-containing protein</fullName>
    </recommendedName>
</protein>
<feature type="region of interest" description="Disordered" evidence="1">
    <location>
        <begin position="344"/>
        <end position="368"/>
    </location>
</feature>
<organism evidence="3 4">
    <name type="scientific">Fomitopsis schrenkii</name>
    <name type="common">Brown rot fungus</name>
    <dbReference type="NCBI Taxonomy" id="2126942"/>
    <lineage>
        <taxon>Eukaryota</taxon>
        <taxon>Fungi</taxon>
        <taxon>Dikarya</taxon>
        <taxon>Basidiomycota</taxon>
        <taxon>Agaricomycotina</taxon>
        <taxon>Agaricomycetes</taxon>
        <taxon>Polyporales</taxon>
        <taxon>Fomitopsis</taxon>
    </lineage>
</organism>
<dbReference type="EMBL" id="KE504136">
    <property type="protein sequence ID" value="EPT02392.1"/>
    <property type="molecule type" value="Genomic_DNA"/>
</dbReference>
<dbReference type="AlphaFoldDB" id="S8EBQ6"/>
<dbReference type="InterPro" id="IPR000210">
    <property type="entry name" value="BTB/POZ_dom"/>
</dbReference>
<feature type="compositionally biased region" description="Acidic residues" evidence="1">
    <location>
        <begin position="355"/>
        <end position="368"/>
    </location>
</feature>
<evidence type="ECO:0000313" key="3">
    <source>
        <dbReference type="EMBL" id="EPT02392.1"/>
    </source>
</evidence>
<dbReference type="InterPro" id="IPR011333">
    <property type="entry name" value="SKP1/BTB/POZ_sf"/>
</dbReference>
<evidence type="ECO:0000256" key="1">
    <source>
        <dbReference type="SAM" id="MobiDB-lite"/>
    </source>
</evidence>
<dbReference type="InParanoid" id="S8EBQ6"/>
<dbReference type="PROSITE" id="PS50097">
    <property type="entry name" value="BTB"/>
    <property type="match status" value="1"/>
</dbReference>
<reference evidence="3 4" key="1">
    <citation type="journal article" date="2012" name="Science">
        <title>The Paleozoic origin of enzymatic lignin decomposition reconstructed from 31 fungal genomes.</title>
        <authorList>
            <person name="Floudas D."/>
            <person name="Binder M."/>
            <person name="Riley R."/>
            <person name="Barry K."/>
            <person name="Blanchette R.A."/>
            <person name="Henrissat B."/>
            <person name="Martinez A.T."/>
            <person name="Otillar R."/>
            <person name="Spatafora J.W."/>
            <person name="Yadav J.S."/>
            <person name="Aerts A."/>
            <person name="Benoit I."/>
            <person name="Boyd A."/>
            <person name="Carlson A."/>
            <person name="Copeland A."/>
            <person name="Coutinho P.M."/>
            <person name="de Vries R.P."/>
            <person name="Ferreira P."/>
            <person name="Findley K."/>
            <person name="Foster B."/>
            <person name="Gaskell J."/>
            <person name="Glotzer D."/>
            <person name="Gorecki P."/>
            <person name="Heitman J."/>
            <person name="Hesse C."/>
            <person name="Hori C."/>
            <person name="Igarashi K."/>
            <person name="Jurgens J.A."/>
            <person name="Kallen N."/>
            <person name="Kersten P."/>
            <person name="Kohler A."/>
            <person name="Kuees U."/>
            <person name="Kumar T.K.A."/>
            <person name="Kuo A."/>
            <person name="LaButti K."/>
            <person name="Larrondo L.F."/>
            <person name="Lindquist E."/>
            <person name="Ling A."/>
            <person name="Lombard V."/>
            <person name="Lucas S."/>
            <person name="Lundell T."/>
            <person name="Martin R."/>
            <person name="McLaughlin D.J."/>
            <person name="Morgenstern I."/>
            <person name="Morin E."/>
            <person name="Murat C."/>
            <person name="Nagy L.G."/>
            <person name="Nolan M."/>
            <person name="Ohm R.A."/>
            <person name="Patyshakuliyeva A."/>
            <person name="Rokas A."/>
            <person name="Ruiz-Duenas F.J."/>
            <person name="Sabat G."/>
            <person name="Salamov A."/>
            <person name="Samejima M."/>
            <person name="Schmutz J."/>
            <person name="Slot J.C."/>
            <person name="St John F."/>
            <person name="Stenlid J."/>
            <person name="Sun H."/>
            <person name="Sun S."/>
            <person name="Syed K."/>
            <person name="Tsang A."/>
            <person name="Wiebenga A."/>
            <person name="Young D."/>
            <person name="Pisabarro A."/>
            <person name="Eastwood D.C."/>
            <person name="Martin F."/>
            <person name="Cullen D."/>
            <person name="Grigoriev I.V."/>
            <person name="Hibbett D.S."/>
        </authorList>
    </citation>
    <scope>NUCLEOTIDE SEQUENCE</scope>
    <source>
        <strain evidence="4">FP-58527</strain>
    </source>
</reference>